<dbReference type="OrthoDB" id="7548252at2"/>
<evidence type="ECO:0000259" key="6">
    <source>
        <dbReference type="Pfam" id="PF13515"/>
    </source>
</evidence>
<keyword evidence="3 5" id="KW-1133">Transmembrane helix</keyword>
<comment type="caution">
    <text evidence="7">The sequence shown here is derived from an EMBL/GenBank/DDBJ whole genome shotgun (WGS) entry which is preliminary data.</text>
</comment>
<feature type="transmembrane region" description="Helical" evidence="5">
    <location>
        <begin position="220"/>
        <end position="241"/>
    </location>
</feature>
<feature type="domain" description="Integral membrane bound transporter" evidence="6">
    <location>
        <begin position="110"/>
        <end position="231"/>
    </location>
</feature>
<dbReference type="AlphaFoldDB" id="A0A5M6ILU2"/>
<evidence type="ECO:0000313" key="7">
    <source>
        <dbReference type="EMBL" id="KAA5609253.1"/>
    </source>
</evidence>
<feature type="transmembrane region" description="Helical" evidence="5">
    <location>
        <begin position="149"/>
        <end position="170"/>
    </location>
</feature>
<evidence type="ECO:0000313" key="8">
    <source>
        <dbReference type="Proteomes" id="UP000325255"/>
    </source>
</evidence>
<comment type="subcellular location">
    <subcellularLocation>
        <location evidence="1">Membrane</location>
        <topology evidence="1">Multi-pass membrane protein</topology>
    </subcellularLocation>
</comment>
<evidence type="ECO:0000256" key="2">
    <source>
        <dbReference type="ARBA" id="ARBA00022692"/>
    </source>
</evidence>
<dbReference type="Pfam" id="PF13515">
    <property type="entry name" value="FUSC_2"/>
    <property type="match status" value="1"/>
</dbReference>
<dbReference type="Proteomes" id="UP000325255">
    <property type="component" value="Unassembled WGS sequence"/>
</dbReference>
<feature type="transmembrane region" description="Helical" evidence="5">
    <location>
        <begin position="12"/>
        <end position="33"/>
    </location>
</feature>
<sequence>MAALVGGYSRPLALGTGRGIVFLAILLGIGDLSRDPARVLALMAAGALWTACLALAFGSLFRALAGRPAAATPATPTASALQKFRRWRRMLRQPEGWQYTLRLTGCLAVAALLRTTWPDHHFGWIAVTVAILCQRQPEALPLRVTQRAVGAALGVGLAGLVALPTLPGWLPAGLIALLGGLGPWLRGRNYLAYTASMTPLIILLFSGGRPAGTGPLVDRLLATAIGAALVVGANALLLRAAPVPPPNNLASRRQG</sequence>
<evidence type="ECO:0000256" key="1">
    <source>
        <dbReference type="ARBA" id="ARBA00004141"/>
    </source>
</evidence>
<keyword evidence="8" id="KW-1185">Reference proteome</keyword>
<proteinExistence type="predicted"/>
<dbReference type="EMBL" id="VWPK01000055">
    <property type="protein sequence ID" value="KAA5609253.1"/>
    <property type="molecule type" value="Genomic_DNA"/>
</dbReference>
<feature type="transmembrane region" description="Helical" evidence="5">
    <location>
        <begin position="39"/>
        <end position="61"/>
    </location>
</feature>
<accession>A0A5M6ILU2</accession>
<keyword evidence="2 5" id="KW-0812">Transmembrane</keyword>
<reference evidence="7 8" key="1">
    <citation type="submission" date="2019-09" db="EMBL/GenBank/DDBJ databases">
        <title>Genome sequence of Rhodovastum atsumiense, a diverse member of the Acetobacteraceae family of non-sulfur purple photosynthetic bacteria.</title>
        <authorList>
            <person name="Meyer T."/>
            <person name="Kyndt J."/>
        </authorList>
    </citation>
    <scope>NUCLEOTIDE SEQUENCE [LARGE SCALE GENOMIC DNA]</scope>
    <source>
        <strain evidence="7 8">DSM 21279</strain>
    </source>
</reference>
<evidence type="ECO:0000256" key="4">
    <source>
        <dbReference type="ARBA" id="ARBA00023136"/>
    </source>
</evidence>
<keyword evidence="4 5" id="KW-0472">Membrane</keyword>
<organism evidence="7 8">
    <name type="scientific">Rhodovastum atsumiense</name>
    <dbReference type="NCBI Taxonomy" id="504468"/>
    <lineage>
        <taxon>Bacteria</taxon>
        <taxon>Pseudomonadati</taxon>
        <taxon>Pseudomonadota</taxon>
        <taxon>Alphaproteobacteria</taxon>
        <taxon>Acetobacterales</taxon>
        <taxon>Acetobacteraceae</taxon>
        <taxon>Rhodovastum</taxon>
    </lineage>
</organism>
<protein>
    <submittedName>
        <fullName evidence="7">FUSC family protein</fullName>
    </submittedName>
</protein>
<dbReference type="InterPro" id="IPR049453">
    <property type="entry name" value="Memb_transporter_dom"/>
</dbReference>
<name>A0A5M6ILU2_9PROT</name>
<gene>
    <name evidence="7" type="ORF">F1189_25075</name>
</gene>
<dbReference type="GO" id="GO:0016020">
    <property type="term" value="C:membrane"/>
    <property type="evidence" value="ECO:0007669"/>
    <property type="project" value="UniProtKB-SubCell"/>
</dbReference>
<evidence type="ECO:0000256" key="3">
    <source>
        <dbReference type="ARBA" id="ARBA00022989"/>
    </source>
</evidence>
<feature type="transmembrane region" description="Helical" evidence="5">
    <location>
        <begin position="190"/>
        <end position="208"/>
    </location>
</feature>
<evidence type="ECO:0000256" key="5">
    <source>
        <dbReference type="SAM" id="Phobius"/>
    </source>
</evidence>